<dbReference type="Proteomes" id="UP000483839">
    <property type="component" value="Unassembled WGS sequence"/>
</dbReference>
<protein>
    <submittedName>
        <fullName evidence="1">DUF1827 family protein</fullName>
    </submittedName>
</protein>
<evidence type="ECO:0000313" key="2">
    <source>
        <dbReference type="Proteomes" id="UP000483839"/>
    </source>
</evidence>
<dbReference type="InterPro" id="IPR038226">
    <property type="entry name" value="LMG18311-like_sf"/>
</dbReference>
<accession>A0A2X4ESZ7</accession>
<comment type="caution">
    <text evidence="1">The sequence shown here is derived from an EMBL/GenBank/DDBJ whole genome shotgun (WGS) entry which is preliminary data.</text>
</comment>
<dbReference type="RefSeq" id="WP_037591782.1">
    <property type="nucleotide sequence ID" value="NZ_BAABQA010000003.1"/>
</dbReference>
<gene>
    <name evidence="1" type="ORF">GKS16_07775</name>
</gene>
<dbReference type="GeneID" id="93826553"/>
<dbReference type="EMBL" id="WLXI01000054">
    <property type="protein sequence ID" value="MTD02162.1"/>
    <property type="molecule type" value="Genomic_DNA"/>
</dbReference>
<evidence type="ECO:0000313" key="1">
    <source>
        <dbReference type="EMBL" id="MTD02162.1"/>
    </source>
</evidence>
<name>A0A2X4ESZ7_STRUB</name>
<dbReference type="Gene3D" id="3.40.1720.10">
    <property type="entry name" value="Streptococcus thermophilus LMG 18311 protein like"/>
    <property type="match status" value="1"/>
</dbReference>
<dbReference type="InterPro" id="IPR014959">
    <property type="entry name" value="DUF1827"/>
</dbReference>
<proteinExistence type="predicted"/>
<sequence>MRLINTTSSHPELVQNQLRNTDAQLVEVYSAGNTDVVFTKAPTHYELLISNKYRAIKEEELEVIRSFFLKRKINPEKIVAGKSKTLHTNNLIEISFQIKPEKI</sequence>
<organism evidence="1 2">
    <name type="scientific">Streptococcus uberis</name>
    <dbReference type="NCBI Taxonomy" id="1349"/>
    <lineage>
        <taxon>Bacteria</taxon>
        <taxon>Bacillati</taxon>
        <taxon>Bacillota</taxon>
        <taxon>Bacilli</taxon>
        <taxon>Lactobacillales</taxon>
        <taxon>Streptococcaceae</taxon>
        <taxon>Streptococcus</taxon>
    </lineage>
</organism>
<dbReference type="AlphaFoldDB" id="A0A2X4ESZ7"/>
<dbReference type="Pfam" id="PF08860">
    <property type="entry name" value="DUF1827"/>
    <property type="match status" value="1"/>
</dbReference>
<reference evidence="1 2" key="1">
    <citation type="submission" date="2019-11" db="EMBL/GenBank/DDBJ databases">
        <title>Streptococcus uberis isolated from clinical mastitis cases on a southeastern Queensland dairy.</title>
        <authorList>
            <person name="Workentine M.L."/>
            <person name="Price R."/>
            <person name="Olchowy T."/>
        </authorList>
    </citation>
    <scope>NUCLEOTIDE SEQUENCE [LARGE SCALE GENOMIC DNA]</scope>
    <source>
        <strain evidence="1 2">OLC4459-A17</strain>
    </source>
</reference>